<proteinExistence type="inferred from homology"/>
<comment type="similarity">
    <text evidence="2">Belongs to the VirD4/TraG family.</text>
</comment>
<keyword evidence="5" id="KW-1133">Transmembrane helix</keyword>
<evidence type="ECO:0000256" key="1">
    <source>
        <dbReference type="ARBA" id="ARBA00004651"/>
    </source>
</evidence>
<organism evidence="7">
    <name type="scientific">uncultured bacterium contig00024</name>
    <dbReference type="NCBI Taxonomy" id="1181513"/>
    <lineage>
        <taxon>Bacteria</taxon>
        <taxon>environmental samples</taxon>
    </lineage>
</organism>
<evidence type="ECO:0000313" key="7">
    <source>
        <dbReference type="EMBL" id="AGS52080.1"/>
    </source>
</evidence>
<dbReference type="CDD" id="cd01127">
    <property type="entry name" value="TrwB_TraG_TraD_VirD4"/>
    <property type="match status" value="1"/>
</dbReference>
<dbReference type="PANTHER" id="PTHR37937">
    <property type="entry name" value="CONJUGATIVE TRANSFER: DNA TRANSPORT"/>
    <property type="match status" value="1"/>
</dbReference>
<evidence type="ECO:0000256" key="6">
    <source>
        <dbReference type="ARBA" id="ARBA00023136"/>
    </source>
</evidence>
<keyword evidence="4" id="KW-0812">Transmembrane</keyword>
<sequence>MNTRQEFTYARLEPYEGKLSRTVLRRERRSNPPDPADKEEVTKDVYWQNNAANLLAGLIFILFECADESEVNFKSLRALRAQAFKIIDGNETPYIKDSFLDRLNKSSFVVSLLSATADVCETTRSCILSQFDMSMRPFFSQDSLIDMLSRNDFDMGNIGKRKSAVFLIIPDENTLYHRLISVFVKQCYTELILEAQKHENKKLPVRVNYLLDEFAALPPITDFPAMITASRSRNIRFNLIVQGIGQLYQKYENYAETIRGNCENWVFLHSRELSLLKELVELCGNRSNEEPLVSVPLLQTLDKEKGEVFVLHKRLHPFIANLPDVDSYPNFLLDRKKIKYPKNRHKAQEVFNLIKFCKKNNVADFLRLFMGDQKIYKAERTEAEEYLDMESDVYDSEIIMYMQELKSLTEEDL</sequence>
<reference evidence="7" key="1">
    <citation type="submission" date="2012-03" db="EMBL/GenBank/DDBJ databases">
        <title>Functional metagenomics reveals considerable lignocellulase gene clusters in the gut microbiome of a wood-feeding higher termite.</title>
        <authorList>
            <person name="Liu N."/>
        </authorList>
    </citation>
    <scope>NUCLEOTIDE SEQUENCE</scope>
</reference>
<dbReference type="SUPFAM" id="SSF52540">
    <property type="entry name" value="P-loop containing nucleoside triphosphate hydrolases"/>
    <property type="match status" value="1"/>
</dbReference>
<accession>A0A806KKF3</accession>
<dbReference type="EMBL" id="JQ844181">
    <property type="protein sequence ID" value="AGS52080.1"/>
    <property type="molecule type" value="Genomic_DNA"/>
</dbReference>
<comment type="subcellular location">
    <subcellularLocation>
        <location evidence="1">Cell membrane</location>
        <topology evidence="1">Multi-pass membrane protein</topology>
    </subcellularLocation>
</comment>
<keyword evidence="6" id="KW-0472">Membrane</keyword>
<evidence type="ECO:0000256" key="3">
    <source>
        <dbReference type="ARBA" id="ARBA00022475"/>
    </source>
</evidence>
<dbReference type="InterPro" id="IPR027417">
    <property type="entry name" value="P-loop_NTPase"/>
</dbReference>
<evidence type="ECO:0000256" key="2">
    <source>
        <dbReference type="ARBA" id="ARBA00008806"/>
    </source>
</evidence>
<dbReference type="Gene3D" id="3.40.50.300">
    <property type="entry name" value="P-loop containing nucleotide triphosphate hydrolases"/>
    <property type="match status" value="1"/>
</dbReference>
<dbReference type="GO" id="GO:0005886">
    <property type="term" value="C:plasma membrane"/>
    <property type="evidence" value="ECO:0007669"/>
    <property type="project" value="UniProtKB-SubCell"/>
</dbReference>
<dbReference type="InterPro" id="IPR003688">
    <property type="entry name" value="TraG/VirD4"/>
</dbReference>
<dbReference type="InterPro" id="IPR051539">
    <property type="entry name" value="T4SS-coupling_protein"/>
</dbReference>
<name>A0A806KKF3_9BACT</name>
<dbReference type="PANTHER" id="PTHR37937:SF1">
    <property type="entry name" value="CONJUGATIVE TRANSFER: DNA TRANSPORT"/>
    <property type="match status" value="1"/>
</dbReference>
<dbReference type="AlphaFoldDB" id="A0A806KKF3"/>
<evidence type="ECO:0000256" key="5">
    <source>
        <dbReference type="ARBA" id="ARBA00022989"/>
    </source>
</evidence>
<evidence type="ECO:0000256" key="4">
    <source>
        <dbReference type="ARBA" id="ARBA00022692"/>
    </source>
</evidence>
<keyword evidence="3" id="KW-1003">Cell membrane</keyword>
<protein>
    <submittedName>
        <fullName evidence="7">Conjugation protein, TraG/TraD family, (PXO2-16)</fullName>
    </submittedName>
</protein>
<dbReference type="Pfam" id="PF02534">
    <property type="entry name" value="T4SS-DNA_transf"/>
    <property type="match status" value="1"/>
</dbReference>